<dbReference type="GO" id="GO:0006145">
    <property type="term" value="P:purine nucleobase catabolic process"/>
    <property type="evidence" value="ECO:0007669"/>
    <property type="project" value="TreeGrafter"/>
</dbReference>
<comment type="pathway">
    <text evidence="6">Pyrimidine metabolism; UMP biosynthesis via de novo pathway; (S)-dihydroorotate from bicarbonate: step 3/3.</text>
</comment>
<keyword evidence="4 6" id="KW-0378">Hydrolase</keyword>
<feature type="binding site" evidence="6">
    <location>
        <position position="156"/>
    </location>
    <ligand>
        <name>Zn(2+)</name>
        <dbReference type="ChEBI" id="CHEBI:29105"/>
        <label>1</label>
    </ligand>
</feature>
<feature type="binding site" evidence="6">
    <location>
        <position position="64"/>
    </location>
    <ligand>
        <name>Zn(2+)</name>
        <dbReference type="ChEBI" id="CHEBI:29105"/>
        <label>1</label>
    </ligand>
</feature>
<name>A0A8J2BPL0_9BACT</name>
<dbReference type="SUPFAM" id="SSF51556">
    <property type="entry name" value="Metallo-dependent hydrolases"/>
    <property type="match status" value="1"/>
</dbReference>
<dbReference type="PANTHER" id="PTHR43668">
    <property type="entry name" value="ALLANTOINASE"/>
    <property type="match status" value="1"/>
</dbReference>
<feature type="binding site" evidence="6">
    <location>
        <begin position="327"/>
        <end position="328"/>
    </location>
    <ligand>
        <name>substrate</name>
    </ligand>
</feature>
<dbReference type="Gene3D" id="3.20.20.140">
    <property type="entry name" value="Metal-dependent hydrolases"/>
    <property type="match status" value="1"/>
</dbReference>
<evidence type="ECO:0000256" key="5">
    <source>
        <dbReference type="ARBA" id="ARBA00022975"/>
    </source>
</evidence>
<dbReference type="GO" id="GO:0008270">
    <property type="term" value="F:zinc ion binding"/>
    <property type="evidence" value="ECO:0007669"/>
    <property type="project" value="UniProtKB-UniRule"/>
</dbReference>
<dbReference type="InterPro" id="IPR011059">
    <property type="entry name" value="Metal-dep_hydrolase_composite"/>
</dbReference>
<evidence type="ECO:0000256" key="4">
    <source>
        <dbReference type="ARBA" id="ARBA00022801"/>
    </source>
</evidence>
<dbReference type="AlphaFoldDB" id="A0A8J2BPL0"/>
<feature type="binding site" evidence="6">
    <location>
        <begin position="66"/>
        <end position="68"/>
    </location>
    <ligand>
        <name>substrate</name>
    </ligand>
</feature>
<evidence type="ECO:0000256" key="6">
    <source>
        <dbReference type="HAMAP-Rule" id="MF_00220"/>
    </source>
</evidence>
<comment type="catalytic activity">
    <reaction evidence="6">
        <text>(S)-dihydroorotate + H2O = N-carbamoyl-L-aspartate + H(+)</text>
        <dbReference type="Rhea" id="RHEA:24296"/>
        <dbReference type="ChEBI" id="CHEBI:15377"/>
        <dbReference type="ChEBI" id="CHEBI:15378"/>
        <dbReference type="ChEBI" id="CHEBI:30864"/>
        <dbReference type="ChEBI" id="CHEBI:32814"/>
        <dbReference type="EC" id="3.5.2.3"/>
    </reaction>
</comment>
<evidence type="ECO:0000259" key="7">
    <source>
        <dbReference type="Pfam" id="PF12890"/>
    </source>
</evidence>
<evidence type="ECO:0000256" key="3">
    <source>
        <dbReference type="ARBA" id="ARBA00022723"/>
    </source>
</evidence>
<feature type="binding site" evidence="6">
    <location>
        <position position="66"/>
    </location>
    <ligand>
        <name>Zn(2+)</name>
        <dbReference type="ChEBI" id="CHEBI:29105"/>
        <label>1</label>
    </ligand>
</feature>
<dbReference type="EMBL" id="CAJNOB010000067">
    <property type="protein sequence ID" value="CAF0704555.1"/>
    <property type="molecule type" value="Genomic_DNA"/>
</dbReference>
<keyword evidence="9" id="KW-1185">Reference proteome</keyword>
<keyword evidence="5 6" id="KW-0665">Pyrimidine biosynthesis</keyword>
<dbReference type="RefSeq" id="WP_174582536.1">
    <property type="nucleotide sequence ID" value="NZ_CAJNOB010000067.1"/>
</dbReference>
<comment type="function">
    <text evidence="1 6">Catalyzes the reversible cyclization of carbamoyl aspartate to dihydroorotate.</text>
</comment>
<gene>
    <name evidence="6 8" type="primary">pyrC</name>
    <name evidence="8" type="ORF">MPNT_70068</name>
</gene>
<accession>A0A8J2BPL0</accession>
<dbReference type="InterPro" id="IPR004722">
    <property type="entry name" value="DHOase"/>
</dbReference>
<reference evidence="8" key="1">
    <citation type="submission" date="2021-02" db="EMBL/GenBank/DDBJ databases">
        <authorList>
            <person name="Cremers G."/>
            <person name="Picone N."/>
        </authorList>
    </citation>
    <scope>NUCLEOTIDE SEQUENCE</scope>
    <source>
        <strain evidence="8">PQ17</strain>
    </source>
</reference>
<dbReference type="InterPro" id="IPR024403">
    <property type="entry name" value="DHOase_cat"/>
</dbReference>
<dbReference type="PANTHER" id="PTHR43668:SF2">
    <property type="entry name" value="ALLANTOINASE"/>
    <property type="match status" value="1"/>
</dbReference>
<dbReference type="SUPFAM" id="SSF51338">
    <property type="entry name" value="Composite domain of metallo-dependent hydrolases"/>
    <property type="match status" value="1"/>
</dbReference>
<feature type="domain" description="Dihydroorotase catalytic" evidence="7">
    <location>
        <begin position="53"/>
        <end position="241"/>
    </location>
</feature>
<sequence>MKGRSYLCIRGGEVIDPVRQRRERKDLYIAQGRIVDPATLEPDIPWRIVEAEGKLVCPGLIDLHVHVREPGQAYKETLESCSLSAASGGFTTIVAMPNTSPPLDTPQAVRWLLEQSQKRSAVRILPTGCLTRGRQGKELAPMAALREAGVVAFTDDGDCVQNAELMRRALEYAAMLGVPVLDHCQEKTLTEGAVMNEGYWSSVLGLKGWPSVAEELMVARDILLAEHCQARVHCQHLSSRNSVRLIREARLRGVPVTAEVTPHHLALTEECLKEFDPLYKVNPPLRTRWDCQALAEAVAEGTISVLATDHAPHAPHEKEVELDLAPFGMIGLSTALGVYGRVFVETGLLSWEGVANRLTVGPARVLGLPDPLLEPGRVADLVIVDPDIRWQVDDLSFSGLQGKSPFCGMELLGKVILTMVEGKIVWPKPEDF</sequence>
<dbReference type="InterPro" id="IPR032466">
    <property type="entry name" value="Metal_Hydrolase"/>
</dbReference>
<feature type="binding site" evidence="6">
    <location>
        <position position="183"/>
    </location>
    <ligand>
        <name>Zn(2+)</name>
        <dbReference type="ChEBI" id="CHEBI:29105"/>
        <label>2</label>
    </ligand>
</feature>
<keyword evidence="3 6" id="KW-0479">Metal-binding</keyword>
<feature type="binding site" evidence="6">
    <location>
        <position position="313"/>
    </location>
    <ligand>
        <name>substrate</name>
    </ligand>
</feature>
<dbReference type="GO" id="GO:0044205">
    <property type="term" value="P:'de novo' UMP biosynthetic process"/>
    <property type="evidence" value="ECO:0007669"/>
    <property type="project" value="UniProtKB-UniRule"/>
</dbReference>
<dbReference type="CDD" id="cd01317">
    <property type="entry name" value="DHOase_IIa"/>
    <property type="match status" value="1"/>
</dbReference>
<dbReference type="HAMAP" id="MF_00220_B">
    <property type="entry name" value="PyrC_classI_B"/>
    <property type="match status" value="1"/>
</dbReference>
<dbReference type="UniPathway" id="UPA00070">
    <property type="reaction ID" value="UER00117"/>
</dbReference>
<organism evidence="8 9">
    <name type="scientific">Candidatus Methylacidithermus pantelleriae</name>
    <dbReference type="NCBI Taxonomy" id="2744239"/>
    <lineage>
        <taxon>Bacteria</taxon>
        <taxon>Pseudomonadati</taxon>
        <taxon>Verrucomicrobiota</taxon>
        <taxon>Methylacidiphilae</taxon>
        <taxon>Methylacidiphilales</taxon>
        <taxon>Methylacidiphilaceae</taxon>
        <taxon>Candidatus Methylacidithermus</taxon>
    </lineage>
</organism>
<keyword evidence="6" id="KW-0862">Zinc</keyword>
<evidence type="ECO:0000313" key="9">
    <source>
        <dbReference type="Proteomes" id="UP000663859"/>
    </source>
</evidence>
<comment type="cofactor">
    <cofactor evidence="6">
        <name>Zn(2+)</name>
        <dbReference type="ChEBI" id="CHEBI:29105"/>
    </cofactor>
    <text evidence="6">Binds 2 Zn(2+) ions per subunit.</text>
</comment>
<dbReference type="EC" id="3.5.2.3" evidence="6"/>
<feature type="active site" evidence="6">
    <location>
        <position position="309"/>
    </location>
</feature>
<comment type="caution">
    <text evidence="8">The sequence shown here is derived from an EMBL/GenBank/DDBJ whole genome shotgun (WGS) entry which is preliminary data.</text>
</comment>
<dbReference type="Proteomes" id="UP000663859">
    <property type="component" value="Unassembled WGS sequence"/>
</dbReference>
<comment type="similarity">
    <text evidence="2 6">Belongs to the metallo-dependent hydrolases superfamily. DHOase family. Class I DHOase subfamily.</text>
</comment>
<evidence type="ECO:0000313" key="8">
    <source>
        <dbReference type="EMBL" id="CAF0704555.1"/>
    </source>
</evidence>
<dbReference type="NCBIfam" id="TIGR00857">
    <property type="entry name" value="pyrC_multi"/>
    <property type="match status" value="1"/>
</dbReference>
<feature type="binding site" evidence="6">
    <location>
        <position position="282"/>
    </location>
    <ligand>
        <name>substrate</name>
    </ligand>
</feature>
<evidence type="ECO:0000256" key="1">
    <source>
        <dbReference type="ARBA" id="ARBA00002368"/>
    </source>
</evidence>
<feature type="binding site" evidence="6">
    <location>
        <position position="236"/>
    </location>
    <ligand>
        <name>Zn(2+)</name>
        <dbReference type="ChEBI" id="CHEBI:29105"/>
        <label>2</label>
    </ligand>
</feature>
<evidence type="ECO:0000256" key="2">
    <source>
        <dbReference type="ARBA" id="ARBA00010286"/>
    </source>
</evidence>
<dbReference type="Pfam" id="PF12890">
    <property type="entry name" value="DHOase"/>
    <property type="match status" value="1"/>
</dbReference>
<protein>
    <recommendedName>
        <fullName evidence="6">Dihydroorotase</fullName>
        <shortName evidence="6">DHOase</shortName>
        <ecNumber evidence="6">3.5.2.3</ecNumber>
    </recommendedName>
</protein>
<dbReference type="PROSITE" id="PS00483">
    <property type="entry name" value="DIHYDROOROTASE_2"/>
    <property type="match status" value="1"/>
</dbReference>
<dbReference type="GO" id="GO:0004151">
    <property type="term" value="F:dihydroorotase activity"/>
    <property type="evidence" value="ECO:0007669"/>
    <property type="project" value="UniProtKB-UniRule"/>
</dbReference>
<dbReference type="Gene3D" id="2.30.40.10">
    <property type="entry name" value="Urease, subunit C, domain 1"/>
    <property type="match status" value="1"/>
</dbReference>
<proteinExistence type="inferred from homology"/>
<dbReference type="GO" id="GO:0005737">
    <property type="term" value="C:cytoplasm"/>
    <property type="evidence" value="ECO:0007669"/>
    <property type="project" value="TreeGrafter"/>
</dbReference>
<dbReference type="InterPro" id="IPR002195">
    <property type="entry name" value="Dihydroorotase_CS"/>
</dbReference>
<feature type="binding site" evidence="6">
    <location>
        <position position="309"/>
    </location>
    <ligand>
        <name>Zn(2+)</name>
        <dbReference type="ChEBI" id="CHEBI:29105"/>
        <label>1</label>
    </ligand>
</feature>
<feature type="binding site" evidence="6">
    <location>
        <position position="156"/>
    </location>
    <ligand>
        <name>Zn(2+)</name>
        <dbReference type="ChEBI" id="CHEBI:29105"/>
        <label>2</label>
    </ligand>
</feature>
<dbReference type="GO" id="GO:0004038">
    <property type="term" value="F:allantoinase activity"/>
    <property type="evidence" value="ECO:0007669"/>
    <property type="project" value="TreeGrafter"/>
</dbReference>
<dbReference type="InterPro" id="IPR050138">
    <property type="entry name" value="DHOase/Allantoinase_Hydrolase"/>
</dbReference>
<dbReference type="PROSITE" id="PS00482">
    <property type="entry name" value="DIHYDROOROTASE_1"/>
    <property type="match status" value="1"/>
</dbReference>
<feature type="binding site" evidence="6">
    <location>
        <position position="98"/>
    </location>
    <ligand>
        <name>substrate</name>
    </ligand>
</feature>